<dbReference type="AlphaFoldDB" id="A0A261T410"/>
<dbReference type="InterPro" id="IPR032623">
    <property type="entry name" value="FecR_N"/>
</dbReference>
<keyword evidence="4" id="KW-1185">Reference proteome</keyword>
<evidence type="ECO:0000259" key="1">
    <source>
        <dbReference type="Pfam" id="PF04773"/>
    </source>
</evidence>
<feature type="domain" description="FecR N-terminal" evidence="2">
    <location>
        <begin position="15"/>
        <end position="57"/>
    </location>
</feature>
<dbReference type="OrthoDB" id="8666469at2"/>
<dbReference type="RefSeq" id="WP_094804150.1">
    <property type="nucleotide sequence ID" value="NZ_NEVP01000015.1"/>
</dbReference>
<evidence type="ECO:0008006" key="5">
    <source>
        <dbReference type="Google" id="ProtNLM"/>
    </source>
</evidence>
<dbReference type="PANTHER" id="PTHR30273">
    <property type="entry name" value="PERIPLASMIC SIGNAL SENSOR AND SIGMA FACTOR ACTIVATOR FECR-RELATED"/>
    <property type="match status" value="1"/>
</dbReference>
<evidence type="ECO:0000259" key="2">
    <source>
        <dbReference type="Pfam" id="PF16220"/>
    </source>
</evidence>
<dbReference type="Pfam" id="PF04773">
    <property type="entry name" value="FecR"/>
    <property type="match status" value="1"/>
</dbReference>
<proteinExistence type="predicted"/>
<comment type="caution">
    <text evidence="3">The sequence shown here is derived from an EMBL/GenBank/DDBJ whole genome shotgun (WGS) entry which is preliminary data.</text>
</comment>
<dbReference type="Gene3D" id="2.60.120.1440">
    <property type="match status" value="1"/>
</dbReference>
<dbReference type="InterPro" id="IPR006860">
    <property type="entry name" value="FecR"/>
</dbReference>
<protein>
    <recommendedName>
        <fullName evidence="5">Iron dicitrate transport regulator FecR</fullName>
    </recommendedName>
</protein>
<evidence type="ECO:0000313" key="3">
    <source>
        <dbReference type="EMBL" id="OZI44145.1"/>
    </source>
</evidence>
<name>A0A261T410_9BORD</name>
<evidence type="ECO:0000313" key="4">
    <source>
        <dbReference type="Proteomes" id="UP000216913"/>
    </source>
</evidence>
<dbReference type="PANTHER" id="PTHR30273:SF2">
    <property type="entry name" value="PROTEIN FECR"/>
    <property type="match status" value="1"/>
</dbReference>
<dbReference type="InterPro" id="IPR012373">
    <property type="entry name" value="Ferrdict_sens_TM"/>
</dbReference>
<dbReference type="Pfam" id="PF16220">
    <property type="entry name" value="DUF4880"/>
    <property type="match status" value="1"/>
</dbReference>
<dbReference type="EMBL" id="NEVP01000015">
    <property type="protein sequence ID" value="OZI44145.1"/>
    <property type="molecule type" value="Genomic_DNA"/>
</dbReference>
<organism evidence="3 4">
    <name type="scientific">Bordetella genomosp. 5</name>
    <dbReference type="NCBI Taxonomy" id="1395608"/>
    <lineage>
        <taxon>Bacteria</taxon>
        <taxon>Pseudomonadati</taxon>
        <taxon>Pseudomonadota</taxon>
        <taxon>Betaproteobacteria</taxon>
        <taxon>Burkholderiales</taxon>
        <taxon>Alcaligenaceae</taxon>
        <taxon>Bordetella</taxon>
    </lineage>
</organism>
<dbReference type="GO" id="GO:0016989">
    <property type="term" value="F:sigma factor antagonist activity"/>
    <property type="evidence" value="ECO:0007669"/>
    <property type="project" value="TreeGrafter"/>
</dbReference>
<dbReference type="Proteomes" id="UP000216913">
    <property type="component" value="Unassembled WGS sequence"/>
</dbReference>
<gene>
    <name evidence="3" type="ORF">CAL25_22660</name>
</gene>
<feature type="domain" description="FecR protein" evidence="1">
    <location>
        <begin position="115"/>
        <end position="200"/>
    </location>
</feature>
<dbReference type="PIRSF" id="PIRSF018266">
    <property type="entry name" value="FecR"/>
    <property type="match status" value="1"/>
</dbReference>
<accession>A0A261T410</accession>
<sequence>MADPARRPPAPTPREQAARWLVMLQSGPLTDAERDAFRRWLGADRAHRQAWREAEQLGVATGLIAPGAAQRLTRARAMPTRRQMLQGLGALLVGTPLLAATWHAEPWESWTADALTDVGQRRSVALPDGGSVLLNTDTAIDIEYGAHRREIYLLSGEVLVRAGTATRDARPFMVITDHGTVQGSHFMVRQHDGQSDVTALSADLIVTPVRNATVARGLATGMHTRFTATTVAAPAPADPAASAWRDGRLQARGARLADFLSDLDRHRPGVVQCAADAAELRIAGDFDLADTDAILRALPGLLPVEVRYRTPYWVSVRAA</sequence>
<reference evidence="3 4" key="1">
    <citation type="submission" date="2017-05" db="EMBL/GenBank/DDBJ databases">
        <title>Complete and WGS of Bordetella genogroups.</title>
        <authorList>
            <person name="Spilker T."/>
            <person name="LiPuma J."/>
        </authorList>
    </citation>
    <scope>NUCLEOTIDE SEQUENCE [LARGE SCALE GENOMIC DNA]</scope>
    <source>
        <strain evidence="3 4">AU10456</strain>
    </source>
</reference>